<dbReference type="AlphaFoldDB" id="A0A6C0JYG9"/>
<accession>A0A6C0JYG9</accession>
<evidence type="ECO:0000313" key="1">
    <source>
        <dbReference type="EMBL" id="QHU08928.1"/>
    </source>
</evidence>
<name>A0A6C0JYG9_9ZZZZ</name>
<reference evidence="1" key="1">
    <citation type="journal article" date="2020" name="Nature">
        <title>Giant virus diversity and host interactions through global metagenomics.</title>
        <authorList>
            <person name="Schulz F."/>
            <person name="Roux S."/>
            <person name="Paez-Espino D."/>
            <person name="Jungbluth S."/>
            <person name="Walsh D.A."/>
            <person name="Denef V.J."/>
            <person name="McMahon K.D."/>
            <person name="Konstantinidis K.T."/>
            <person name="Eloe-Fadrosh E.A."/>
            <person name="Kyrpides N.C."/>
            <person name="Woyke T."/>
        </authorList>
    </citation>
    <scope>NUCLEOTIDE SEQUENCE</scope>
    <source>
        <strain evidence="1">GVMAG-S-1064190-84</strain>
    </source>
</reference>
<proteinExistence type="predicted"/>
<sequence>MKEIESFVIKSYVLEENILTIQAQLEGNNNPVDNLYSYDLNKIECFTFIFKKYFENFVVLESFVQQHFKGSQAREIYNAIYDYKVKTAKC</sequence>
<protein>
    <submittedName>
        <fullName evidence="1">Uncharacterized protein</fullName>
    </submittedName>
</protein>
<dbReference type="EMBL" id="MN740699">
    <property type="protein sequence ID" value="QHU08928.1"/>
    <property type="molecule type" value="Genomic_DNA"/>
</dbReference>
<organism evidence="1">
    <name type="scientific">viral metagenome</name>
    <dbReference type="NCBI Taxonomy" id="1070528"/>
    <lineage>
        <taxon>unclassified sequences</taxon>
        <taxon>metagenomes</taxon>
        <taxon>organismal metagenomes</taxon>
    </lineage>
</organism>